<proteinExistence type="inferred from homology"/>
<dbReference type="PANTHER" id="PTHR11922">
    <property type="entry name" value="GMP SYNTHASE-RELATED"/>
    <property type="match status" value="1"/>
</dbReference>
<evidence type="ECO:0000256" key="10">
    <source>
        <dbReference type="PROSITE-ProRule" id="PRU00886"/>
    </source>
</evidence>
<dbReference type="FunFam" id="3.40.50.880:FF:000001">
    <property type="entry name" value="GMP synthase [glutamine-hydrolyzing]"/>
    <property type="match status" value="1"/>
</dbReference>
<keyword evidence="13" id="KW-1185">Reference proteome</keyword>
<evidence type="ECO:0000256" key="2">
    <source>
        <dbReference type="ARBA" id="ARBA00005153"/>
    </source>
</evidence>
<dbReference type="NCBIfam" id="NF000848">
    <property type="entry name" value="PRK00074.1"/>
    <property type="match status" value="1"/>
</dbReference>
<comment type="function">
    <text evidence="1 9">Catalyzes the synthesis of GMP from XMP.</text>
</comment>
<dbReference type="GO" id="GO:0005829">
    <property type="term" value="C:cytosol"/>
    <property type="evidence" value="ECO:0007669"/>
    <property type="project" value="TreeGrafter"/>
</dbReference>
<dbReference type="HAMAP" id="MF_00344">
    <property type="entry name" value="GMP_synthase"/>
    <property type="match status" value="1"/>
</dbReference>
<evidence type="ECO:0000256" key="8">
    <source>
        <dbReference type="ARBA" id="ARBA00022962"/>
    </source>
</evidence>
<dbReference type="InterPro" id="IPR022310">
    <property type="entry name" value="NAD/GMP_synthase"/>
</dbReference>
<dbReference type="EC" id="6.3.5.2" evidence="9"/>
<dbReference type="InterPro" id="IPR025777">
    <property type="entry name" value="GMPS_ATP_PPase_dom"/>
</dbReference>
<keyword evidence="5 9" id="KW-0332">GMP biosynthesis</keyword>
<dbReference type="InterPro" id="IPR017926">
    <property type="entry name" value="GATASE"/>
</dbReference>
<evidence type="ECO:0000313" key="12">
    <source>
        <dbReference type="EMBL" id="AIA30900.1"/>
    </source>
</evidence>
<evidence type="ECO:0000313" key="13">
    <source>
        <dbReference type="Proteomes" id="UP000027059"/>
    </source>
</evidence>
<dbReference type="GO" id="GO:0005524">
    <property type="term" value="F:ATP binding"/>
    <property type="evidence" value="ECO:0007669"/>
    <property type="project" value="UniProtKB-UniRule"/>
</dbReference>
<feature type="active site" evidence="9">
    <location>
        <position position="173"/>
    </location>
</feature>
<dbReference type="SUPFAM" id="SSF52317">
    <property type="entry name" value="Class I glutamine amidotransferase-like"/>
    <property type="match status" value="1"/>
</dbReference>
<feature type="binding site" evidence="10">
    <location>
        <begin position="227"/>
        <end position="233"/>
    </location>
    <ligand>
        <name>ATP</name>
        <dbReference type="ChEBI" id="CHEBI:30616"/>
    </ligand>
</feature>
<dbReference type="EMBL" id="CP007243">
    <property type="protein sequence ID" value="AIA30900.1"/>
    <property type="molecule type" value="Genomic_DNA"/>
</dbReference>
<dbReference type="KEGG" id="lfp:Y981_09630"/>
<comment type="catalytic activity">
    <reaction evidence="9">
        <text>XMP + L-glutamine + ATP + H2O = GMP + L-glutamate + AMP + diphosphate + 2 H(+)</text>
        <dbReference type="Rhea" id="RHEA:11680"/>
        <dbReference type="ChEBI" id="CHEBI:15377"/>
        <dbReference type="ChEBI" id="CHEBI:15378"/>
        <dbReference type="ChEBI" id="CHEBI:29985"/>
        <dbReference type="ChEBI" id="CHEBI:30616"/>
        <dbReference type="ChEBI" id="CHEBI:33019"/>
        <dbReference type="ChEBI" id="CHEBI:57464"/>
        <dbReference type="ChEBI" id="CHEBI:58115"/>
        <dbReference type="ChEBI" id="CHEBI:58359"/>
        <dbReference type="ChEBI" id="CHEBI:456215"/>
        <dbReference type="EC" id="6.3.5.2"/>
    </reaction>
</comment>
<feature type="active site" description="Nucleophile" evidence="9">
    <location>
        <position position="85"/>
    </location>
</feature>
<dbReference type="NCBIfam" id="TIGR00888">
    <property type="entry name" value="guaA_Nterm"/>
    <property type="match status" value="1"/>
</dbReference>
<sequence>MSLITPDPVIILDFGSQLTQNIARRVRELEIYSEVHPPFETAEQIRSRNPLAIILSGGPASVFDPGAPTVDPGIFSLGIPVLGICYGMQLMAHLLGGRVEPAEIREYGVTPFLAEKGTRAPWNALGEKSPVLMSHGDSILSLPSGFQKTGRTSTTPIAAMENRDRTLYGVQFHPEVTQSLQGIPFLKSFLTDIAGIRPNWTLSGYIDREIGHIQETVGKEFLICALSGGIDSTVTALLCHKALGDRFQAFYVDNGLMRMGESEQIVRDLKELSLPLKPVDAGKIFLDRLKGVKDPERKRKIIGKTFIDVFWSEAMTLPVRPRFLAQGTLYPDVIESISHKGPSSMIKSHHNVGGLPKKNPFRLVEPLRDLFKDEVRRMGLKLGLPDSFIHKQPFPGPGLAIRIIGSVTPERLRVVRESDRIVREVVSGHEISRSLWQYFAVLLPIQSVGVMGDQRTYENVIAIRAVSSQDGMTADVADLSHSLLAELSHRIIAEVRGVNRVVYDISPKPPSTIEWE</sequence>
<evidence type="ECO:0000256" key="7">
    <source>
        <dbReference type="ARBA" id="ARBA00022840"/>
    </source>
</evidence>
<dbReference type="Pfam" id="PF02540">
    <property type="entry name" value="NAD_synthase"/>
    <property type="match status" value="1"/>
</dbReference>
<reference evidence="12 13" key="2">
    <citation type="journal article" date="2015" name="Biomed. Res. Int.">
        <title>Effects of Arsenite Resistance on the Growth and Functional Gene Expression of Leptospirillum ferriphilum and Acidithiobacillus thiooxidans in Pure Culture and Coculture.</title>
        <authorList>
            <person name="Jiang H."/>
            <person name="Liang Y."/>
            <person name="Yin H."/>
            <person name="Xiao Y."/>
            <person name="Guo X."/>
            <person name="Xu Y."/>
            <person name="Hu Q."/>
            <person name="Liu H."/>
            <person name="Liu X."/>
        </authorList>
    </citation>
    <scope>NUCLEOTIDE SEQUENCE [LARGE SCALE GENOMIC DNA]</scope>
    <source>
        <strain evidence="12 13">YSK</strain>
    </source>
</reference>
<keyword evidence="8 9" id="KW-0315">Glutamine amidotransferase</keyword>
<feature type="active site" evidence="9">
    <location>
        <position position="175"/>
    </location>
</feature>
<dbReference type="Pfam" id="PF00117">
    <property type="entry name" value="GATase"/>
    <property type="match status" value="1"/>
</dbReference>
<dbReference type="Gene3D" id="3.30.300.10">
    <property type="match status" value="1"/>
</dbReference>
<evidence type="ECO:0000259" key="11">
    <source>
        <dbReference type="PROSITE" id="PS51553"/>
    </source>
</evidence>
<dbReference type="NCBIfam" id="TIGR00884">
    <property type="entry name" value="guaA_Cterm"/>
    <property type="match status" value="1"/>
</dbReference>
<feature type="domain" description="GMPS ATP-PPase" evidence="11">
    <location>
        <begin position="200"/>
        <end position="391"/>
    </location>
</feature>
<dbReference type="OrthoDB" id="9802219at2"/>
<evidence type="ECO:0000256" key="4">
    <source>
        <dbReference type="ARBA" id="ARBA00022741"/>
    </source>
</evidence>
<comment type="subunit">
    <text evidence="9">Homodimer.</text>
</comment>
<dbReference type="InterPro" id="IPR022955">
    <property type="entry name" value="GMP_synthase"/>
</dbReference>
<evidence type="ECO:0000256" key="9">
    <source>
        <dbReference type="HAMAP-Rule" id="MF_00344"/>
    </source>
</evidence>
<dbReference type="FunFam" id="3.30.300.10:FF:000002">
    <property type="entry name" value="GMP synthase [glutamine-hydrolyzing]"/>
    <property type="match status" value="1"/>
</dbReference>
<dbReference type="HOGENOM" id="CLU_014340_0_5_0"/>
<accession>A0A059XUZ0</accession>
<evidence type="ECO:0000256" key="1">
    <source>
        <dbReference type="ARBA" id="ARBA00002332"/>
    </source>
</evidence>
<dbReference type="PRINTS" id="PR00097">
    <property type="entry name" value="ANTSNTHASEII"/>
</dbReference>
<keyword evidence="6 9" id="KW-0658">Purine biosynthesis</keyword>
<dbReference type="Gene3D" id="3.40.50.620">
    <property type="entry name" value="HUPs"/>
    <property type="match status" value="1"/>
</dbReference>
<dbReference type="InterPro" id="IPR001674">
    <property type="entry name" value="GMP_synth_C"/>
</dbReference>
<dbReference type="GO" id="GO:0003921">
    <property type="term" value="F:GMP synthase activity"/>
    <property type="evidence" value="ECO:0007669"/>
    <property type="project" value="InterPro"/>
</dbReference>
<dbReference type="Gene3D" id="3.40.50.880">
    <property type="match status" value="1"/>
</dbReference>
<dbReference type="AlphaFoldDB" id="A0A059XUZ0"/>
<organism evidence="12 13">
    <name type="scientific">Leptospirillum ferriphilum YSK</name>
    <dbReference type="NCBI Taxonomy" id="1441628"/>
    <lineage>
        <taxon>Bacteria</taxon>
        <taxon>Pseudomonadati</taxon>
        <taxon>Nitrospirota</taxon>
        <taxon>Nitrospiria</taxon>
        <taxon>Nitrospirales</taxon>
        <taxon>Nitrospiraceae</taxon>
        <taxon>Leptospirillum</taxon>
    </lineage>
</organism>
<reference evidence="13" key="1">
    <citation type="submission" date="2014-02" db="EMBL/GenBank/DDBJ databases">
        <title>Complete genome sequence and comparative genomic analysis of the nitrogen-fixing bacterium Leptospirillum ferriphilum YSK.</title>
        <authorList>
            <person name="Guo X."/>
            <person name="Yin H."/>
            <person name="Liang Y."/>
            <person name="Hu Q."/>
            <person name="Ma L."/>
            <person name="Xiao Y."/>
            <person name="Zhang X."/>
            <person name="Qiu G."/>
            <person name="Liu X."/>
        </authorList>
    </citation>
    <scope>NUCLEOTIDE SEQUENCE [LARGE SCALE GENOMIC DNA]</scope>
    <source>
        <strain evidence="13">YSK</strain>
    </source>
</reference>
<evidence type="ECO:0000256" key="5">
    <source>
        <dbReference type="ARBA" id="ARBA00022749"/>
    </source>
</evidence>
<dbReference type="Proteomes" id="UP000027059">
    <property type="component" value="Chromosome"/>
</dbReference>
<dbReference type="PROSITE" id="PS51273">
    <property type="entry name" value="GATASE_TYPE_1"/>
    <property type="match status" value="1"/>
</dbReference>
<dbReference type="InterPro" id="IPR004739">
    <property type="entry name" value="GMP_synth_GATase"/>
</dbReference>
<comment type="pathway">
    <text evidence="2 9">Purine metabolism; GMP biosynthesis; GMP from XMP (L-Gln route): step 1/1.</text>
</comment>
<keyword evidence="3 9" id="KW-0436">Ligase</keyword>
<keyword evidence="4 9" id="KW-0547">Nucleotide-binding</keyword>
<dbReference type="CDD" id="cd01997">
    <property type="entry name" value="GMP_synthase_C"/>
    <property type="match status" value="1"/>
</dbReference>
<dbReference type="SUPFAM" id="SSF52402">
    <property type="entry name" value="Adenine nucleotide alpha hydrolases-like"/>
    <property type="match status" value="1"/>
</dbReference>
<dbReference type="PRINTS" id="PR00096">
    <property type="entry name" value="GATASE"/>
</dbReference>
<dbReference type="UniPathway" id="UPA00189">
    <property type="reaction ID" value="UER00296"/>
</dbReference>
<dbReference type="PANTHER" id="PTHR11922:SF2">
    <property type="entry name" value="GMP SYNTHASE [GLUTAMINE-HYDROLYZING]"/>
    <property type="match status" value="1"/>
</dbReference>
<evidence type="ECO:0000256" key="3">
    <source>
        <dbReference type="ARBA" id="ARBA00022598"/>
    </source>
</evidence>
<dbReference type="InterPro" id="IPR029062">
    <property type="entry name" value="Class_I_gatase-like"/>
</dbReference>
<dbReference type="CDD" id="cd01742">
    <property type="entry name" value="GATase1_GMP_Synthase"/>
    <property type="match status" value="1"/>
</dbReference>
<dbReference type="Pfam" id="PF00958">
    <property type="entry name" value="GMP_synt_C"/>
    <property type="match status" value="1"/>
</dbReference>
<dbReference type="InterPro" id="IPR014729">
    <property type="entry name" value="Rossmann-like_a/b/a_fold"/>
</dbReference>
<protein>
    <recommendedName>
        <fullName evidence="9">GMP synthase [glutamine-hydrolyzing]</fullName>
        <ecNumber evidence="9">6.3.5.2</ecNumber>
    </recommendedName>
    <alternativeName>
        <fullName evidence="9">GMP synthetase</fullName>
    </alternativeName>
    <alternativeName>
        <fullName evidence="9">Glutamine amidotransferase</fullName>
    </alternativeName>
</protein>
<dbReference type="PROSITE" id="PS51553">
    <property type="entry name" value="GMPS_ATP_PPASE"/>
    <property type="match status" value="1"/>
</dbReference>
<evidence type="ECO:0000256" key="6">
    <source>
        <dbReference type="ARBA" id="ARBA00022755"/>
    </source>
</evidence>
<dbReference type="RefSeq" id="WP_014961599.1">
    <property type="nucleotide sequence ID" value="NZ_CP007243.1"/>
</dbReference>
<gene>
    <name evidence="9 12" type="primary">guaA</name>
    <name evidence="12" type="ORF">Y981_09630</name>
</gene>
<keyword evidence="7 9" id="KW-0067">ATP-binding</keyword>
<name>A0A059XUZ0_9BACT</name>